<dbReference type="InterPro" id="IPR050167">
    <property type="entry name" value="Ser_Thr_protein_kinase"/>
</dbReference>
<feature type="domain" description="Protein kinase" evidence="2">
    <location>
        <begin position="33"/>
        <end position="310"/>
    </location>
</feature>
<evidence type="ECO:0000313" key="3">
    <source>
        <dbReference type="EMBL" id="KAF6758922.1"/>
    </source>
</evidence>
<sequence length="323" mass="36776">MAHKSSQQSAPRKKSHLDTANYSGSEIEPYNPDPAFDYFTYGPYTDIAYGRTKRTKTRVLVKVWRLRVRDDYKGAQNVTKALRRALKTWDRAARTCPNISPFLGLTEGFNQALPSLAMNRYKEGNASEYLRKHTELDPYPLVHAIANAVHFLHTQSPPIIHGSLWGNNILISDQGSPLLTDIGLWRLETHPIIYSEHDSLHKSRWMASELIDPRITEVDGGVINEPDTRSDVYSFGMTALELLTRRPPFSHFKRSVVVIGAVSQGKRPLRHTCPEVEYDEVWRILESCWEHYPSRRPSIGTVCLQLNVFAASGKKRWCCGRSA</sequence>
<evidence type="ECO:0000313" key="4">
    <source>
        <dbReference type="Proteomes" id="UP000521943"/>
    </source>
</evidence>
<protein>
    <submittedName>
        <fullName evidence="3">TKL/TKL-ccin protein kinase</fullName>
    </submittedName>
</protein>
<reference evidence="3 4" key="1">
    <citation type="submission" date="2020-07" db="EMBL/GenBank/DDBJ databases">
        <title>Comparative genomics of pyrophilous fungi reveals a link between fire events and developmental genes.</title>
        <authorList>
            <consortium name="DOE Joint Genome Institute"/>
            <person name="Steindorff A.S."/>
            <person name="Carver A."/>
            <person name="Calhoun S."/>
            <person name="Stillman K."/>
            <person name="Liu H."/>
            <person name="Lipzen A."/>
            <person name="Pangilinan J."/>
            <person name="Labutti K."/>
            <person name="Bruns T.D."/>
            <person name="Grigoriev I.V."/>
        </authorList>
    </citation>
    <scope>NUCLEOTIDE SEQUENCE [LARGE SCALE GENOMIC DNA]</scope>
    <source>
        <strain evidence="3 4">CBS 144469</strain>
    </source>
</reference>
<dbReference type="EMBL" id="JACGCI010000017">
    <property type="protein sequence ID" value="KAF6758922.1"/>
    <property type="molecule type" value="Genomic_DNA"/>
</dbReference>
<keyword evidence="3" id="KW-0808">Transferase</keyword>
<dbReference type="GO" id="GO:0004672">
    <property type="term" value="F:protein kinase activity"/>
    <property type="evidence" value="ECO:0007669"/>
    <property type="project" value="InterPro"/>
</dbReference>
<dbReference type="AlphaFoldDB" id="A0A8H6I6U1"/>
<dbReference type="InterPro" id="IPR011009">
    <property type="entry name" value="Kinase-like_dom_sf"/>
</dbReference>
<dbReference type="InterPro" id="IPR000719">
    <property type="entry name" value="Prot_kinase_dom"/>
</dbReference>
<accession>A0A8H6I6U1</accession>
<dbReference type="SUPFAM" id="SSF56112">
    <property type="entry name" value="Protein kinase-like (PK-like)"/>
    <property type="match status" value="1"/>
</dbReference>
<organism evidence="3 4">
    <name type="scientific">Ephemerocybe angulata</name>
    <dbReference type="NCBI Taxonomy" id="980116"/>
    <lineage>
        <taxon>Eukaryota</taxon>
        <taxon>Fungi</taxon>
        <taxon>Dikarya</taxon>
        <taxon>Basidiomycota</taxon>
        <taxon>Agaricomycotina</taxon>
        <taxon>Agaricomycetes</taxon>
        <taxon>Agaricomycetidae</taxon>
        <taxon>Agaricales</taxon>
        <taxon>Agaricineae</taxon>
        <taxon>Psathyrellaceae</taxon>
        <taxon>Ephemerocybe</taxon>
    </lineage>
</organism>
<dbReference type="InterPro" id="IPR001245">
    <property type="entry name" value="Ser-Thr/Tyr_kinase_cat_dom"/>
</dbReference>
<evidence type="ECO:0000256" key="1">
    <source>
        <dbReference type="SAM" id="MobiDB-lite"/>
    </source>
</evidence>
<feature type="region of interest" description="Disordered" evidence="1">
    <location>
        <begin position="1"/>
        <end position="28"/>
    </location>
</feature>
<dbReference type="GO" id="GO:0005737">
    <property type="term" value="C:cytoplasm"/>
    <property type="evidence" value="ECO:0007669"/>
    <property type="project" value="TreeGrafter"/>
</dbReference>
<gene>
    <name evidence="3" type="ORF">DFP72DRAFT_1104170</name>
</gene>
<keyword evidence="4" id="KW-1185">Reference proteome</keyword>
<dbReference type="PANTHER" id="PTHR23257">
    <property type="entry name" value="SERINE-THREONINE PROTEIN KINASE"/>
    <property type="match status" value="1"/>
</dbReference>
<feature type="compositionally biased region" description="Polar residues" evidence="1">
    <location>
        <begin position="1"/>
        <end position="10"/>
    </location>
</feature>
<name>A0A8H6I6U1_9AGAR</name>
<dbReference type="GO" id="GO:0005524">
    <property type="term" value="F:ATP binding"/>
    <property type="evidence" value="ECO:0007669"/>
    <property type="project" value="InterPro"/>
</dbReference>
<dbReference type="Gene3D" id="1.10.510.10">
    <property type="entry name" value="Transferase(Phosphotransferase) domain 1"/>
    <property type="match status" value="1"/>
</dbReference>
<dbReference type="GO" id="GO:0007165">
    <property type="term" value="P:signal transduction"/>
    <property type="evidence" value="ECO:0007669"/>
    <property type="project" value="TreeGrafter"/>
</dbReference>
<dbReference type="PIRSF" id="PIRSF000654">
    <property type="entry name" value="Integrin-linked_kinase"/>
    <property type="match status" value="1"/>
</dbReference>
<dbReference type="OrthoDB" id="538607at2759"/>
<dbReference type="Proteomes" id="UP000521943">
    <property type="component" value="Unassembled WGS sequence"/>
</dbReference>
<proteinExistence type="predicted"/>
<dbReference type="PROSITE" id="PS50011">
    <property type="entry name" value="PROTEIN_KINASE_DOM"/>
    <property type="match status" value="1"/>
</dbReference>
<dbReference type="Pfam" id="PF07714">
    <property type="entry name" value="PK_Tyr_Ser-Thr"/>
    <property type="match status" value="1"/>
</dbReference>
<evidence type="ECO:0000259" key="2">
    <source>
        <dbReference type="PROSITE" id="PS50011"/>
    </source>
</evidence>
<keyword evidence="3" id="KW-0418">Kinase</keyword>
<comment type="caution">
    <text evidence="3">The sequence shown here is derived from an EMBL/GenBank/DDBJ whole genome shotgun (WGS) entry which is preliminary data.</text>
</comment>